<dbReference type="RefSeq" id="WP_284332019.1">
    <property type="nucleotide sequence ID" value="NZ_BSOA01000018.1"/>
</dbReference>
<dbReference type="Proteomes" id="UP001156627">
    <property type="component" value="Unassembled WGS sequence"/>
</dbReference>
<dbReference type="InterPro" id="IPR025982">
    <property type="entry name" value="SieB"/>
</dbReference>
<comment type="caution">
    <text evidence="2">The sequence shown here is derived from an EMBL/GenBank/DDBJ whole genome shotgun (WGS) entry which is preliminary data.</text>
</comment>
<evidence type="ECO:0000313" key="2">
    <source>
        <dbReference type="EMBL" id="GLQ88580.1"/>
    </source>
</evidence>
<gene>
    <name evidence="2" type="primary">yopH</name>
    <name evidence="2" type="ORF">GCM10007898_21500</name>
</gene>
<feature type="transmembrane region" description="Helical" evidence="1">
    <location>
        <begin position="12"/>
        <end position="30"/>
    </location>
</feature>
<evidence type="ECO:0000313" key="3">
    <source>
        <dbReference type="Proteomes" id="UP001156627"/>
    </source>
</evidence>
<dbReference type="EMBL" id="BSOA01000018">
    <property type="protein sequence ID" value="GLQ88580.1"/>
    <property type="molecule type" value="Genomic_DNA"/>
</dbReference>
<keyword evidence="1" id="KW-0812">Transmembrane</keyword>
<reference evidence="3" key="1">
    <citation type="journal article" date="2019" name="Int. J. Syst. Evol. Microbiol.">
        <title>The Global Catalogue of Microorganisms (GCM) 10K type strain sequencing project: providing services to taxonomists for standard genome sequencing and annotation.</title>
        <authorList>
            <consortium name="The Broad Institute Genomics Platform"/>
            <consortium name="The Broad Institute Genome Sequencing Center for Infectious Disease"/>
            <person name="Wu L."/>
            <person name="Ma J."/>
        </authorList>
    </citation>
    <scope>NUCLEOTIDE SEQUENCE [LARGE SCALE GENOMIC DNA]</scope>
    <source>
        <strain evidence="3">NBRC 111981</strain>
    </source>
</reference>
<evidence type="ECO:0008006" key="4">
    <source>
        <dbReference type="Google" id="ProtNLM"/>
    </source>
</evidence>
<proteinExistence type="predicted"/>
<sequence>MDPSKILDFIKLSPRYLAAIALITGAMIFLPESALTRLGIARIAGDYKGWLGIGFLASAALLSVSLATIILGKLTQGLASRQRKEHIEERLRSLTEAEKQILRYYFAKRTRSNRLRIDDGTVRGLVFSGIIFRSTDVGNILSGFDHNISDTALNYICDHPEVLNGETNSYRTDRSQWDN</sequence>
<accession>A0ABQ5XAF4</accession>
<feature type="transmembrane region" description="Helical" evidence="1">
    <location>
        <begin position="50"/>
        <end position="74"/>
    </location>
</feature>
<keyword evidence="1" id="KW-1133">Transmembrane helix</keyword>
<dbReference type="Pfam" id="PF14163">
    <property type="entry name" value="SieB"/>
    <property type="match status" value="1"/>
</dbReference>
<keyword evidence="3" id="KW-1185">Reference proteome</keyword>
<name>A0ABQ5XAF4_9GAMM</name>
<protein>
    <recommendedName>
        <fullName evidence="4">Superinfection exclusion protein B</fullName>
    </recommendedName>
</protein>
<organism evidence="2 3">
    <name type="scientific">Dyella flagellata</name>
    <dbReference type="NCBI Taxonomy" id="1867833"/>
    <lineage>
        <taxon>Bacteria</taxon>
        <taxon>Pseudomonadati</taxon>
        <taxon>Pseudomonadota</taxon>
        <taxon>Gammaproteobacteria</taxon>
        <taxon>Lysobacterales</taxon>
        <taxon>Rhodanobacteraceae</taxon>
        <taxon>Dyella</taxon>
    </lineage>
</organism>
<evidence type="ECO:0000256" key="1">
    <source>
        <dbReference type="SAM" id="Phobius"/>
    </source>
</evidence>
<keyword evidence="1" id="KW-0472">Membrane</keyword>